<evidence type="ECO:0000313" key="1">
    <source>
        <dbReference type="EMBL" id="KAK5855173.1"/>
    </source>
</evidence>
<proteinExistence type="predicted"/>
<dbReference type="EMBL" id="JAUZQC010000018">
    <property type="protein sequence ID" value="KAK5855173.1"/>
    <property type="molecule type" value="Genomic_DNA"/>
</dbReference>
<comment type="caution">
    <text evidence="1">The sequence shown here is derived from an EMBL/GenBank/DDBJ whole genome shotgun (WGS) entry which is preliminary data.</text>
</comment>
<name>A0AAN8AHA6_ELEMC</name>
<evidence type="ECO:0000313" key="2">
    <source>
        <dbReference type="Proteomes" id="UP001346869"/>
    </source>
</evidence>
<dbReference type="AlphaFoldDB" id="A0AAN8AHA6"/>
<sequence length="76" mass="8469">MSSRIDRHAGKVSDLAHCRYLPVLWHSLELCTHNALLLNQAGTVCVAEEYPAAWEGKHLPNLSIITRVYSVALKTV</sequence>
<reference evidence="1 2" key="1">
    <citation type="journal article" date="2023" name="Genes (Basel)">
        <title>Chromosome-Level Genome Assembly and Circadian Gene Repertoire of the Patagonia Blennie Eleginops maclovinus-The Closest Ancestral Proxy of Antarctic Cryonotothenioids.</title>
        <authorList>
            <person name="Cheng C.C."/>
            <person name="Rivera-Colon A.G."/>
            <person name="Minhas B.F."/>
            <person name="Wilson L."/>
            <person name="Rayamajhi N."/>
            <person name="Vargas-Chacoff L."/>
            <person name="Catchen J.M."/>
        </authorList>
    </citation>
    <scope>NUCLEOTIDE SEQUENCE [LARGE SCALE GENOMIC DNA]</scope>
    <source>
        <strain evidence="1">JMC-PN-2008</strain>
    </source>
</reference>
<organism evidence="1 2">
    <name type="scientific">Eleginops maclovinus</name>
    <name type="common">Patagonian blennie</name>
    <name type="synonym">Eleginus maclovinus</name>
    <dbReference type="NCBI Taxonomy" id="56733"/>
    <lineage>
        <taxon>Eukaryota</taxon>
        <taxon>Metazoa</taxon>
        <taxon>Chordata</taxon>
        <taxon>Craniata</taxon>
        <taxon>Vertebrata</taxon>
        <taxon>Euteleostomi</taxon>
        <taxon>Actinopterygii</taxon>
        <taxon>Neopterygii</taxon>
        <taxon>Teleostei</taxon>
        <taxon>Neoteleostei</taxon>
        <taxon>Acanthomorphata</taxon>
        <taxon>Eupercaria</taxon>
        <taxon>Perciformes</taxon>
        <taxon>Notothenioidei</taxon>
        <taxon>Eleginopidae</taxon>
        <taxon>Eleginops</taxon>
    </lineage>
</organism>
<accession>A0AAN8AHA6</accession>
<keyword evidence="2" id="KW-1185">Reference proteome</keyword>
<dbReference type="Proteomes" id="UP001346869">
    <property type="component" value="Unassembled WGS sequence"/>
</dbReference>
<protein>
    <submittedName>
        <fullName evidence="1">Uncharacterized protein</fullName>
    </submittedName>
</protein>
<gene>
    <name evidence="1" type="ORF">PBY51_005304</name>
</gene>
<reference evidence="1 2" key="2">
    <citation type="journal article" date="2023" name="Mol. Biol. Evol.">
        <title>Genomics of Secondarily Temperate Adaptation in the Only Non-Antarctic Icefish.</title>
        <authorList>
            <person name="Rivera-Colon A.G."/>
            <person name="Rayamajhi N."/>
            <person name="Minhas B.F."/>
            <person name="Madrigal G."/>
            <person name="Bilyk K.T."/>
            <person name="Yoon V."/>
            <person name="Hune M."/>
            <person name="Gregory S."/>
            <person name="Cheng C.H.C."/>
            <person name="Catchen J.M."/>
        </authorList>
    </citation>
    <scope>NUCLEOTIDE SEQUENCE [LARGE SCALE GENOMIC DNA]</scope>
    <source>
        <strain evidence="1">JMC-PN-2008</strain>
    </source>
</reference>